<name>A0AB39HTE9_9BACI</name>
<dbReference type="PANTHER" id="PTHR13887:SF47">
    <property type="entry name" value="CLPXP ADAPTER PROTEIN SPXH"/>
    <property type="match status" value="1"/>
</dbReference>
<dbReference type="PANTHER" id="PTHR13887">
    <property type="entry name" value="GLUTATHIONE S-TRANSFERASE KAPPA"/>
    <property type="match status" value="1"/>
</dbReference>
<protein>
    <recommendedName>
        <fullName evidence="2">ClpXP adapter protein SpxH</fullName>
    </recommendedName>
</protein>
<dbReference type="Pfam" id="PF13743">
    <property type="entry name" value="Thioredoxin_5"/>
    <property type="match status" value="1"/>
</dbReference>
<dbReference type="EMBL" id="CP162599">
    <property type="protein sequence ID" value="XDK33892.1"/>
    <property type="molecule type" value="Genomic_DNA"/>
</dbReference>
<feature type="region of interest" description="Disordered" evidence="3">
    <location>
        <begin position="1"/>
        <end position="21"/>
    </location>
</feature>
<evidence type="ECO:0000256" key="2">
    <source>
        <dbReference type="HAMAP-Rule" id="MF_02245"/>
    </source>
</evidence>
<dbReference type="GO" id="GO:0005737">
    <property type="term" value="C:cytoplasm"/>
    <property type="evidence" value="ECO:0007669"/>
    <property type="project" value="UniProtKB-SubCell"/>
</dbReference>
<evidence type="ECO:0000256" key="1">
    <source>
        <dbReference type="ARBA" id="ARBA00022490"/>
    </source>
</evidence>
<dbReference type="SUPFAM" id="SSF52833">
    <property type="entry name" value="Thioredoxin-like"/>
    <property type="match status" value="1"/>
</dbReference>
<feature type="compositionally biased region" description="Polar residues" evidence="3">
    <location>
        <begin position="10"/>
        <end position="21"/>
    </location>
</feature>
<dbReference type="AlphaFoldDB" id="A0AB39HTE9"/>
<gene>
    <name evidence="2" type="primary">spxH</name>
    <name evidence="4" type="ORF">AB4Y30_05930</name>
</gene>
<dbReference type="RefSeq" id="WP_368654570.1">
    <property type="nucleotide sequence ID" value="NZ_CP162599.1"/>
</dbReference>
<proteinExistence type="inferred from homology"/>
<dbReference type="InterPro" id="IPR046404">
    <property type="entry name" value="Adapter_SpxH"/>
</dbReference>
<dbReference type="HAMAP" id="MF_02245">
    <property type="entry name" value="Adapter_SpxH"/>
    <property type="match status" value="1"/>
</dbReference>
<dbReference type="CDD" id="cd03025">
    <property type="entry name" value="DsbA_FrnE_like"/>
    <property type="match status" value="1"/>
</dbReference>
<keyword evidence="1 2" id="KW-0963">Cytoplasm</keyword>
<comment type="function">
    <text evidence="2">Adapter protein required for efficient degradation of Spx by ClpXP under non-stress conditions. Interaction with Spx stabilizes Spx and exposes the C-terminus of Spx for recognition and proteolysis by ClpXP.</text>
</comment>
<comment type="subcellular location">
    <subcellularLocation>
        <location evidence="2">Cytoplasm</location>
    </subcellularLocation>
</comment>
<evidence type="ECO:0000313" key="4">
    <source>
        <dbReference type="EMBL" id="XDK33892.1"/>
    </source>
</evidence>
<dbReference type="InterPro" id="IPR036249">
    <property type="entry name" value="Thioredoxin-like_sf"/>
</dbReference>
<reference evidence="4" key="1">
    <citation type="submission" date="2024-07" db="EMBL/GenBank/DDBJ databases">
        <title>Halotolerant mesophilic bacterium Ornithinibacillus sp. 4-3, sp. nov., isolated from soil.</title>
        <authorList>
            <person name="Sidarenka A.V."/>
            <person name="Guliayeva D.E."/>
            <person name="Leanovich S.I."/>
            <person name="Hileuskaya K.S."/>
            <person name="Akhremchuk A.E."/>
            <person name="Sikolenko M.A."/>
            <person name="Valentovich L.N."/>
        </authorList>
    </citation>
    <scope>NUCLEOTIDE SEQUENCE</scope>
    <source>
        <strain evidence="4">4-3</strain>
    </source>
</reference>
<comment type="subunit">
    <text evidence="2">Interacts with Spx.</text>
</comment>
<organism evidence="4">
    <name type="scientific">Ornithinibacillus sp. 4-3</name>
    <dbReference type="NCBI Taxonomy" id="3231488"/>
    <lineage>
        <taxon>Bacteria</taxon>
        <taxon>Bacillati</taxon>
        <taxon>Bacillota</taxon>
        <taxon>Bacilli</taxon>
        <taxon>Bacillales</taxon>
        <taxon>Bacillaceae</taxon>
        <taxon>Ornithinibacillus</taxon>
    </lineage>
</organism>
<dbReference type="Gene3D" id="3.40.30.10">
    <property type="entry name" value="Glutaredoxin"/>
    <property type="match status" value="2"/>
</dbReference>
<accession>A0AB39HTE9</accession>
<sequence length="288" mass="33584">MSWTHAKPLNNFQHTNTSPQKYSNPVHKPIEIYVFIDPFCSECWSLQPYLLKLYLEYGHLFTFRTILSCHLKVLNESHIEQNHKSSYPTNMYSWIPLAIKAAELQGKNAGKNFLRQLQEYYFLRKMDVIDKQLIIQCAEDANLDVQEFKNDICSATTSKALQCDLAIIKEMEVQSTPTFVFFNQAAVDEQGIKVSGIYSYDIYVSILEEMMHTDIDPVEKPSLEDFLAHYKIAGTKELSIIYDWSIADTLRQLKKLQMMQKVKCIPDCYDDVWKYIKEERKTQSALTD</sequence>
<comment type="similarity">
    <text evidence="2">Belongs to the SpxH family.</text>
</comment>
<evidence type="ECO:0000256" key="3">
    <source>
        <dbReference type="SAM" id="MobiDB-lite"/>
    </source>
</evidence>